<organism evidence="1 2">
    <name type="scientific">Snodgrassella alvi</name>
    <dbReference type="NCBI Taxonomy" id="1196083"/>
    <lineage>
        <taxon>Bacteria</taxon>
        <taxon>Pseudomonadati</taxon>
        <taxon>Pseudomonadota</taxon>
        <taxon>Betaproteobacteria</taxon>
        <taxon>Neisseriales</taxon>
        <taxon>Neisseriaceae</taxon>
        <taxon>Snodgrassella</taxon>
    </lineage>
</organism>
<sequence length="193" mass="22129">MTISSTADENVIEACRQWLEMAVIGLNLCPFARKPYNLNRLRFTLSHARHLDAFLELLEREILLLLQTPAIEIETTLVIEPQLFADFDVFLDVVTLAEQILQDVNANGTIQIAPFHPDFQFADEPYNDITNYTNRSPYPILHLIRESSIDQAVAAFPDAATIYERNKALLRQMGTEGWAKLGIEYPMRKQKKH</sequence>
<accession>A0A855FJV1</accession>
<name>A0A855FJV1_9NEIS</name>
<dbReference type="AlphaFoldDB" id="A0A855FJV1"/>
<comment type="caution">
    <text evidence="1">The sequence shown here is derived from an EMBL/GenBank/DDBJ whole genome shotgun (WGS) entry which is preliminary data.</text>
</comment>
<proteinExistence type="predicted"/>
<gene>
    <name evidence="1" type="ORF">BHC57_09670</name>
</gene>
<dbReference type="InterPro" id="IPR009858">
    <property type="entry name" value="DUF1415"/>
</dbReference>
<evidence type="ECO:0000313" key="1">
    <source>
        <dbReference type="EMBL" id="PIT59205.1"/>
    </source>
</evidence>
<dbReference type="RefSeq" id="WP_100124146.1">
    <property type="nucleotide sequence ID" value="NZ_MEIO01000027.1"/>
</dbReference>
<dbReference type="Pfam" id="PF07209">
    <property type="entry name" value="DUF1415"/>
    <property type="match status" value="1"/>
</dbReference>
<protein>
    <submittedName>
        <fullName evidence="1">Peptidase</fullName>
    </submittedName>
</protein>
<dbReference type="EMBL" id="MEIU01000062">
    <property type="protein sequence ID" value="PIT59205.1"/>
    <property type="molecule type" value="Genomic_DNA"/>
</dbReference>
<dbReference type="Proteomes" id="UP000230463">
    <property type="component" value="Unassembled WGS sequence"/>
</dbReference>
<evidence type="ECO:0000313" key="2">
    <source>
        <dbReference type="Proteomes" id="UP000230463"/>
    </source>
</evidence>
<reference evidence="1 2" key="1">
    <citation type="journal article" date="2017" name="MBio">
        <title>Type VI secretion-mediated competition in the bee gut microbiome.</title>
        <authorList>
            <person name="Steele M.I."/>
            <person name="Kwong W.K."/>
            <person name="Powell J.E."/>
            <person name="Whiteley M."/>
            <person name="Moran N.A."/>
        </authorList>
    </citation>
    <scope>NUCLEOTIDE SEQUENCE [LARGE SCALE GENOMIC DNA]</scope>
    <source>
        <strain evidence="1 2">HK3</strain>
    </source>
</reference>